<organism evidence="10 11">
    <name type="scientific">Alkalibacter saccharofermentans DSM 14828</name>
    <dbReference type="NCBI Taxonomy" id="1120975"/>
    <lineage>
        <taxon>Bacteria</taxon>
        <taxon>Bacillati</taxon>
        <taxon>Bacillota</taxon>
        <taxon>Clostridia</taxon>
        <taxon>Eubacteriales</taxon>
        <taxon>Eubacteriaceae</taxon>
        <taxon>Alkalibacter</taxon>
    </lineage>
</organism>
<evidence type="ECO:0000256" key="4">
    <source>
        <dbReference type="ARBA" id="ARBA00023082"/>
    </source>
</evidence>
<evidence type="ECO:0000256" key="7">
    <source>
        <dbReference type="ARBA" id="ARBA00024701"/>
    </source>
</evidence>
<dbReference type="InterPro" id="IPR013325">
    <property type="entry name" value="RNA_pol_sigma_r2"/>
</dbReference>
<comment type="similarity">
    <text evidence="1">Belongs to the sigma-70 factor family.</text>
</comment>
<evidence type="ECO:0000313" key="10">
    <source>
        <dbReference type="EMBL" id="SHF07626.1"/>
    </source>
</evidence>
<dbReference type="GO" id="GO:0016987">
    <property type="term" value="F:sigma factor activity"/>
    <property type="evidence" value="ECO:0007669"/>
    <property type="project" value="UniProtKB-KW"/>
</dbReference>
<comment type="function">
    <text evidence="7">Sigma factors are initiation factors that promote the attachment of RNA polymerase to specific initiation sites and are then released. Sigma-S contributes to the protection against external stress, thus playing a role in cellular fitness and survival.</text>
</comment>
<keyword evidence="3" id="KW-0805">Transcription regulation</keyword>
<evidence type="ECO:0000256" key="3">
    <source>
        <dbReference type="ARBA" id="ARBA00023015"/>
    </source>
</evidence>
<keyword evidence="11" id="KW-1185">Reference proteome</keyword>
<dbReference type="Gene3D" id="1.20.120.1810">
    <property type="match status" value="1"/>
</dbReference>
<dbReference type="SUPFAM" id="SSF88946">
    <property type="entry name" value="Sigma2 domain of RNA polymerase sigma factors"/>
    <property type="match status" value="1"/>
</dbReference>
<evidence type="ECO:0000256" key="5">
    <source>
        <dbReference type="ARBA" id="ARBA00023125"/>
    </source>
</evidence>
<keyword evidence="5" id="KW-0238">DNA-binding</keyword>
<evidence type="ECO:0000256" key="8">
    <source>
        <dbReference type="SAM" id="Coils"/>
    </source>
</evidence>
<dbReference type="PANTHER" id="PTHR30385">
    <property type="entry name" value="SIGMA FACTOR F FLAGELLAR"/>
    <property type="match status" value="1"/>
</dbReference>
<accession>A0A1M4YQL4</accession>
<evidence type="ECO:0000259" key="9">
    <source>
        <dbReference type="Pfam" id="PF04542"/>
    </source>
</evidence>
<dbReference type="PIRSF" id="PIRSF002939">
    <property type="entry name" value="RNA_polymerase_sigma-H_factor"/>
    <property type="match status" value="1"/>
</dbReference>
<proteinExistence type="inferred from homology"/>
<dbReference type="RefSeq" id="WP_073271278.1">
    <property type="nucleotide sequence ID" value="NZ_FQTU01000013.1"/>
</dbReference>
<dbReference type="STRING" id="1120975.SAMN02746064_01834"/>
<evidence type="ECO:0000256" key="1">
    <source>
        <dbReference type="ARBA" id="ARBA00007788"/>
    </source>
</evidence>
<dbReference type="Proteomes" id="UP000184251">
    <property type="component" value="Unassembled WGS sequence"/>
</dbReference>
<dbReference type="OrthoDB" id="9783788at2"/>
<dbReference type="InterPro" id="IPR014284">
    <property type="entry name" value="RNA_pol_sigma-70_dom"/>
</dbReference>
<dbReference type="PANTHER" id="PTHR30385:SF1">
    <property type="entry name" value="RNA POLYMERASE SIGMA-H FACTOR"/>
    <property type="match status" value="1"/>
</dbReference>
<dbReference type="NCBIfam" id="NF006148">
    <property type="entry name" value="PRK08295.1-5"/>
    <property type="match status" value="1"/>
</dbReference>
<evidence type="ECO:0000313" key="11">
    <source>
        <dbReference type="Proteomes" id="UP000184251"/>
    </source>
</evidence>
<dbReference type="NCBIfam" id="NF006147">
    <property type="entry name" value="PRK08295.1-4"/>
    <property type="match status" value="1"/>
</dbReference>
<dbReference type="Pfam" id="PF04542">
    <property type="entry name" value="Sigma70_r2"/>
    <property type="match status" value="1"/>
</dbReference>
<dbReference type="SUPFAM" id="SSF46894">
    <property type="entry name" value="C-terminal effector domain of the bipartite response regulators"/>
    <property type="match status" value="1"/>
</dbReference>
<dbReference type="Gene3D" id="1.10.10.10">
    <property type="entry name" value="Winged helix-like DNA-binding domain superfamily/Winged helix DNA-binding domain"/>
    <property type="match status" value="1"/>
</dbReference>
<dbReference type="InterPro" id="IPR016371">
    <property type="entry name" value="RNA_pol_sigma-H_factor"/>
</dbReference>
<keyword evidence="6" id="KW-0804">Transcription</keyword>
<feature type="domain" description="RNA polymerase sigma-70 region 2" evidence="9">
    <location>
        <begin position="41"/>
        <end position="107"/>
    </location>
</feature>
<dbReference type="EMBL" id="FQTU01000013">
    <property type="protein sequence ID" value="SHF07626.1"/>
    <property type="molecule type" value="Genomic_DNA"/>
</dbReference>
<feature type="coiled-coil region" evidence="8">
    <location>
        <begin position="186"/>
        <end position="213"/>
    </location>
</feature>
<dbReference type="NCBIfam" id="TIGR02937">
    <property type="entry name" value="sigma70-ECF"/>
    <property type="match status" value="1"/>
</dbReference>
<reference evidence="10 11" key="1">
    <citation type="submission" date="2016-11" db="EMBL/GenBank/DDBJ databases">
        <authorList>
            <person name="Jaros S."/>
            <person name="Januszkiewicz K."/>
            <person name="Wedrychowicz H."/>
        </authorList>
    </citation>
    <scope>NUCLEOTIDE SEQUENCE [LARGE SCALE GENOMIC DNA]</scope>
    <source>
        <strain evidence="10 11">DSM 14828</strain>
    </source>
</reference>
<evidence type="ECO:0000256" key="6">
    <source>
        <dbReference type="ARBA" id="ARBA00023163"/>
    </source>
</evidence>
<evidence type="ECO:0000256" key="2">
    <source>
        <dbReference type="ARBA" id="ARBA00021245"/>
    </source>
</evidence>
<dbReference type="NCBIfam" id="NF006145">
    <property type="entry name" value="PRK08295.1-2"/>
    <property type="match status" value="1"/>
</dbReference>
<dbReference type="InterPro" id="IPR036388">
    <property type="entry name" value="WH-like_DNA-bd_sf"/>
</dbReference>
<gene>
    <name evidence="10" type="ORF">SAMN02746064_01834</name>
</gene>
<dbReference type="InterPro" id="IPR016032">
    <property type="entry name" value="Sig_transdc_resp-reg_C-effctor"/>
</dbReference>
<sequence>MSHEESVYETVLEISDGASDEKLVEIAQKGDKKAMSVLALRYKKMVGIKARSYYLAGGDKDDLVQEGMIGLCKAVKDYKADRQASFKVFADLCVQRQLIGAIKKANRHKHAPLNSYVSFDYPVFDGENGAVLGDVLRMSKVSEPETVVLGNEEILDVELIINERLSNFERKVLKLYLEGKNYLEMSEQLKKEHKSIDNALQRIRKKIDTLRDTKY</sequence>
<name>A0A1M4YQL4_9FIRM</name>
<dbReference type="AlphaFoldDB" id="A0A1M4YQL4"/>
<dbReference type="GO" id="GO:0006352">
    <property type="term" value="P:DNA-templated transcription initiation"/>
    <property type="evidence" value="ECO:0007669"/>
    <property type="project" value="InterPro"/>
</dbReference>
<dbReference type="InterPro" id="IPR007627">
    <property type="entry name" value="RNA_pol_sigma70_r2"/>
</dbReference>
<dbReference type="GO" id="GO:0003677">
    <property type="term" value="F:DNA binding"/>
    <property type="evidence" value="ECO:0007669"/>
    <property type="project" value="UniProtKB-KW"/>
</dbReference>
<protein>
    <recommendedName>
        <fullName evidence="2">RNA polymerase sigma factor SigS</fullName>
    </recommendedName>
</protein>
<keyword evidence="4" id="KW-0731">Sigma factor</keyword>
<keyword evidence="8" id="KW-0175">Coiled coil</keyword>